<accession>A0A8A1UV85</accession>
<dbReference type="RefSeq" id="WP_086026238.1">
    <property type="nucleotide sequence ID" value="NZ_CP048261.1"/>
</dbReference>
<gene>
    <name evidence="6" type="ORF">SRIM_023120</name>
</gene>
<evidence type="ECO:0000313" key="6">
    <source>
        <dbReference type="EMBL" id="QST82662.1"/>
    </source>
</evidence>
<sequence>MPLSRLRREAGARGARDREASRTAVPSRARGTGPRRPGRLPAAALAAVLTLALALTGSVPPGTERRPGTAADIRYTEYGVPHIISDTYRGVGYGYGYAQAKDNLCVLASVYLTVGAQRSRYLEPQAAPRQGPADPTFATARTNLDSDLYYQQVNDSRIVERALRSPTGPRAEVREIVRGYVAGYNRYLRDTGGAARISDPVCRGAAWVRPISELDFYRHYHALATVSGQGTMISGIAAAHPNSPATSASRTSGPPPTPHPPLGSNAIALGSAGSANGRGLLLANPHYPWQGAERFWQVQLTVRGKMNVSGGSLLGVPLVQIGHTADAAWSHTVSTATTYGLYRLRLQPGSPTTYLVDGRPERMKSRQVTVRVAHPDGSTSQVRRTLWTTRYGPVTLGTDQKPLPWDTTTAYAVRDANTGNLRGLNTWFDLDHARSTQAVSKALAGNLGLPWVNTVATDRHGTALFAGYQSVPHITDDLATRCAIDHDAFRDTGLATLDGARSSCAWGKDPDAPLPGLLGASRLPHLQRTDYVANSNDSAWLTNPATPLTSYPRIVGPIGTERTPRTRMGITAIQEALHTKGRISPETLQSLLTSNRSLTAELTTPALADLCASLPDGKAPTSDGDTVPVGTACEVLASWDKHFTAESPGSLLFATLWTRITLTADEDILWKTPFDPNHPVSTPHTLNTAAPEVRTALGDTIRELQAAGSPLNAPIGTRQYIPKPTPQTQAPTLSPAPSPSPARVPAPGADEPLGVLNLIVTDPAPSGDHPIVHGSSFIQLVSFNPTPCPTTHSLLTYSQSTDRTSPHHADQAELLGKGELPRERFCEGEIEGVEGGRVVRVGE</sequence>
<dbReference type="Gene3D" id="2.30.120.10">
    <property type="match status" value="1"/>
</dbReference>
<reference evidence="6" key="2">
    <citation type="submission" date="2020-01" db="EMBL/GenBank/DDBJ databases">
        <authorList>
            <person name="Algora L."/>
            <person name="Schniete J.K."/>
            <person name="MacFadyen A."/>
            <person name="Hoskisson P.A."/>
            <person name="Hunter I.S."/>
            <person name="Herron P.R."/>
        </authorList>
    </citation>
    <scope>NUCLEOTIDE SEQUENCE</scope>
    <source>
        <strain evidence="6">ATCC 10970</strain>
    </source>
</reference>
<dbReference type="Gene3D" id="1.10.1400.10">
    <property type="match status" value="1"/>
</dbReference>
<dbReference type="GO" id="GO:0017000">
    <property type="term" value="P:antibiotic biosynthetic process"/>
    <property type="evidence" value="ECO:0007669"/>
    <property type="project" value="InterPro"/>
</dbReference>
<dbReference type="Gene3D" id="3.60.20.10">
    <property type="entry name" value="Glutamine Phosphoribosylpyrophosphate, subunit 1, domain 1"/>
    <property type="match status" value="1"/>
</dbReference>
<evidence type="ECO:0000256" key="4">
    <source>
        <dbReference type="ARBA" id="ARBA00023145"/>
    </source>
</evidence>
<keyword evidence="2" id="KW-0732">Signal</keyword>
<dbReference type="Proteomes" id="UP000011074">
    <property type="component" value="Chromosome"/>
</dbReference>
<dbReference type="PANTHER" id="PTHR34218">
    <property type="entry name" value="PEPTIDASE S45 PENICILLIN AMIDASE"/>
    <property type="match status" value="1"/>
</dbReference>
<dbReference type="InterPro" id="IPR043146">
    <property type="entry name" value="Penicillin_amidase_N_B-knob"/>
</dbReference>
<dbReference type="GeneID" id="66856918"/>
<dbReference type="SUPFAM" id="SSF56235">
    <property type="entry name" value="N-terminal nucleophile aminohydrolases (Ntn hydrolases)"/>
    <property type="match status" value="1"/>
</dbReference>
<dbReference type="EMBL" id="CP048261">
    <property type="protein sequence ID" value="QST82662.1"/>
    <property type="molecule type" value="Genomic_DNA"/>
</dbReference>
<dbReference type="Pfam" id="PF01804">
    <property type="entry name" value="Penicil_amidase"/>
    <property type="match status" value="1"/>
</dbReference>
<feature type="region of interest" description="Disordered" evidence="5">
    <location>
        <begin position="711"/>
        <end position="749"/>
    </location>
</feature>
<dbReference type="InterPro" id="IPR029055">
    <property type="entry name" value="Ntn_hydrolases_N"/>
</dbReference>
<dbReference type="AlphaFoldDB" id="A0A8A1UV85"/>
<evidence type="ECO:0000256" key="3">
    <source>
        <dbReference type="ARBA" id="ARBA00022801"/>
    </source>
</evidence>
<evidence type="ECO:0000256" key="2">
    <source>
        <dbReference type="ARBA" id="ARBA00022729"/>
    </source>
</evidence>
<evidence type="ECO:0000313" key="7">
    <source>
        <dbReference type="Proteomes" id="UP000011074"/>
    </source>
</evidence>
<feature type="compositionally biased region" description="Pro residues" evidence="5">
    <location>
        <begin position="734"/>
        <end position="744"/>
    </location>
</feature>
<evidence type="ECO:0000256" key="5">
    <source>
        <dbReference type="SAM" id="MobiDB-lite"/>
    </source>
</evidence>
<reference evidence="6" key="1">
    <citation type="submission" date="2012-12" db="EMBL/GenBank/DDBJ databases">
        <authorList>
            <person name="Pethick F.E."/>
            <person name="MacFadyen A.C."/>
            <person name="Tang Z."/>
            <person name="Sangal V."/>
            <person name="Tze-Tze L."/>
            <person name="Chu J."/>
            <person name="Guo M."/>
            <person name="Kirby R."/>
            <person name="Hoskisson P.A."/>
            <person name="Herron P.R."/>
            <person name="Hunter I.S."/>
        </authorList>
    </citation>
    <scope>NUCLEOTIDE SEQUENCE</scope>
    <source>
        <strain evidence="6">ATCC 10970</strain>
    </source>
</reference>
<dbReference type="GO" id="GO:0016811">
    <property type="term" value="F:hydrolase activity, acting on carbon-nitrogen (but not peptide) bonds, in linear amides"/>
    <property type="evidence" value="ECO:0007669"/>
    <property type="project" value="InterPro"/>
</dbReference>
<organism evidence="6 7">
    <name type="scientific">Streptomyces rimosus subsp. rimosus (strain ATCC 10970 / DSM 40260 / JCM 4667 / NRRL 2234)</name>
    <dbReference type="NCBI Taxonomy" id="1265868"/>
    <lineage>
        <taxon>Bacteria</taxon>
        <taxon>Bacillati</taxon>
        <taxon>Actinomycetota</taxon>
        <taxon>Actinomycetes</taxon>
        <taxon>Kitasatosporales</taxon>
        <taxon>Streptomycetaceae</taxon>
        <taxon>Streptomyces</taxon>
    </lineage>
</organism>
<protein>
    <submittedName>
        <fullName evidence="6">Penicillin acylase family protein</fullName>
    </submittedName>
</protein>
<feature type="region of interest" description="Disordered" evidence="5">
    <location>
        <begin position="1"/>
        <end position="39"/>
    </location>
</feature>
<feature type="compositionally biased region" description="Polar residues" evidence="5">
    <location>
        <begin position="243"/>
        <end position="252"/>
    </location>
</feature>
<proteinExistence type="inferred from homology"/>
<feature type="region of interest" description="Disordered" evidence="5">
    <location>
        <begin position="237"/>
        <end position="265"/>
    </location>
</feature>
<dbReference type="InterPro" id="IPR023343">
    <property type="entry name" value="Penicillin_amidase_dom1"/>
</dbReference>
<name>A0A8A1UV85_STRR1</name>
<comment type="similarity">
    <text evidence="1">Belongs to the peptidase S45 family.</text>
</comment>
<reference evidence="6" key="3">
    <citation type="journal article" date="2021" name="bioRxiv">
        <title>Bilateral symmetry of linear streptomycete chromosomes.</title>
        <authorList>
            <person name="Algora-Gallardo L."/>
            <person name="Schniete J.K."/>
            <person name="Mark D.R."/>
            <person name="Hunter I.S."/>
            <person name="Herron P.R."/>
        </authorList>
    </citation>
    <scope>NUCLEOTIDE SEQUENCE</scope>
    <source>
        <strain evidence="6">ATCC 10970</strain>
    </source>
</reference>
<feature type="compositionally biased region" description="Low complexity" evidence="5">
    <location>
        <begin position="28"/>
        <end position="39"/>
    </location>
</feature>
<feature type="compositionally biased region" description="Basic and acidic residues" evidence="5">
    <location>
        <begin position="1"/>
        <end position="21"/>
    </location>
</feature>
<keyword evidence="4" id="KW-0865">Zymogen</keyword>
<dbReference type="InterPro" id="IPR043147">
    <property type="entry name" value="Penicillin_amidase_A-knob"/>
</dbReference>
<dbReference type="PANTHER" id="PTHR34218:SF3">
    <property type="entry name" value="ACYL-HOMOSERINE LACTONE ACYLASE PVDQ"/>
    <property type="match status" value="1"/>
</dbReference>
<dbReference type="InterPro" id="IPR002692">
    <property type="entry name" value="S45"/>
</dbReference>
<evidence type="ECO:0000256" key="1">
    <source>
        <dbReference type="ARBA" id="ARBA00006586"/>
    </source>
</evidence>
<dbReference type="Gene3D" id="1.10.439.10">
    <property type="entry name" value="Penicillin Amidohydrolase, domain 1"/>
    <property type="match status" value="1"/>
</dbReference>
<keyword evidence="3" id="KW-0378">Hydrolase</keyword>